<protein>
    <recommendedName>
        <fullName evidence="6">Zn(2)-C6 fungal-type domain-containing protein</fullName>
    </recommendedName>
</protein>
<dbReference type="GO" id="GO:0003677">
    <property type="term" value="F:DNA binding"/>
    <property type="evidence" value="ECO:0007669"/>
    <property type="project" value="UniProtKB-KW"/>
</dbReference>
<keyword evidence="4" id="KW-0539">Nucleus</keyword>
<dbReference type="OrthoDB" id="5392779at2759"/>
<evidence type="ECO:0000256" key="1">
    <source>
        <dbReference type="ARBA" id="ARBA00023015"/>
    </source>
</evidence>
<dbReference type="InterPro" id="IPR036864">
    <property type="entry name" value="Zn2-C6_fun-type_DNA-bd_sf"/>
</dbReference>
<comment type="caution">
    <text evidence="7">The sequence shown here is derived from an EMBL/GenBank/DDBJ whole genome shotgun (WGS) entry which is preliminary data.</text>
</comment>
<proteinExistence type="predicted"/>
<evidence type="ECO:0000256" key="3">
    <source>
        <dbReference type="ARBA" id="ARBA00023163"/>
    </source>
</evidence>
<sequence length="694" mass="78020">MDLNSADQPRKKIRKGTRSCWECKHRKVRCNFASEKDRSCRECLARGIPCRSQDLPEPENPRETDRVGLNERLARVESHLKTISPLINEILQRLDRLGTNGSHPPLSIRLKNSRPSPESTSSLGSTQDNAPVLGLFKDKMFFAQEPEREAPTSAYSTINPDFGQVRHELIALIPSLETLDIISAANSGWWLLREWLFEDHEPKLLPVPLEALGECHPAFIAKAVLWIASCLQQLPPELDIDRLRLPCTPAFLVEKILATVTTLVCSDDSIVACMDGLECLVVQALLLGNNGKIRSAWLSVRRASNVAQLIGFHRDIPVAAENTYYKSRATFLWRLVLFFDRIYSLILGVHCTVSNASIDSFQSNPEQLGEIPAQSMFALNPMARIAGLIIERNQTFTKTSPAMIEMTMRIVAEFKKMPLPNHPFHAVGDYDSLGTGEARQRVESFMSLNAQLWYYQLHIWLHLPLLLEANAGTRHDYHRRACLDASRNLITCYLTVRKVAGTECASKVFDFLAFTAAMTIFINAVGPFGTQDYNEEDIEAVRNVTNTLELISKTASADDVVSRGSHVLSTLQAVYLGSDDPPYLPNEEGQDRPSRIKLDLPYFGTVFLKRRSLRCQAKRYPTPIANTLPSDAWTNTDLNSSLASDEYVPLRVPHPASALDWPAEFWAVETEFTFQPPFLADFNIDWTSCDFGLN</sequence>
<dbReference type="Proteomes" id="UP001153618">
    <property type="component" value="Unassembled WGS sequence"/>
</dbReference>
<keyword evidence="3" id="KW-0804">Transcription</keyword>
<feature type="domain" description="Zn(2)-C6 fungal-type" evidence="6">
    <location>
        <begin position="19"/>
        <end position="52"/>
    </location>
</feature>
<dbReference type="PROSITE" id="PS50048">
    <property type="entry name" value="ZN2_CY6_FUNGAL_2"/>
    <property type="match status" value="1"/>
</dbReference>
<keyword evidence="8" id="KW-1185">Reference proteome</keyword>
<feature type="region of interest" description="Disordered" evidence="5">
    <location>
        <begin position="102"/>
        <end position="128"/>
    </location>
</feature>
<evidence type="ECO:0000256" key="5">
    <source>
        <dbReference type="SAM" id="MobiDB-lite"/>
    </source>
</evidence>
<dbReference type="GO" id="GO:0000981">
    <property type="term" value="F:DNA-binding transcription factor activity, RNA polymerase II-specific"/>
    <property type="evidence" value="ECO:0007669"/>
    <property type="project" value="InterPro"/>
</dbReference>
<gene>
    <name evidence="7" type="ORF">POLS_LOCUS9836</name>
</gene>
<feature type="compositionally biased region" description="Polar residues" evidence="5">
    <location>
        <begin position="113"/>
        <end position="128"/>
    </location>
</feature>
<evidence type="ECO:0000256" key="4">
    <source>
        <dbReference type="ARBA" id="ARBA00023242"/>
    </source>
</evidence>
<evidence type="ECO:0000313" key="7">
    <source>
        <dbReference type="EMBL" id="CAG8297661.1"/>
    </source>
</evidence>
<dbReference type="AlphaFoldDB" id="A0A9W4ILB4"/>
<name>A0A9W4ILB4_PENOL</name>
<dbReference type="InterPro" id="IPR001138">
    <property type="entry name" value="Zn2Cys6_DnaBD"/>
</dbReference>
<dbReference type="SMART" id="SM00066">
    <property type="entry name" value="GAL4"/>
    <property type="match status" value="1"/>
</dbReference>
<dbReference type="CDD" id="cd12148">
    <property type="entry name" value="fungal_TF_MHR"/>
    <property type="match status" value="1"/>
</dbReference>
<organism evidence="7 8">
    <name type="scientific">Penicillium olsonii</name>
    <dbReference type="NCBI Taxonomy" id="99116"/>
    <lineage>
        <taxon>Eukaryota</taxon>
        <taxon>Fungi</taxon>
        <taxon>Dikarya</taxon>
        <taxon>Ascomycota</taxon>
        <taxon>Pezizomycotina</taxon>
        <taxon>Eurotiomycetes</taxon>
        <taxon>Eurotiomycetidae</taxon>
        <taxon>Eurotiales</taxon>
        <taxon>Aspergillaceae</taxon>
        <taxon>Penicillium</taxon>
    </lineage>
</organism>
<dbReference type="EMBL" id="CAJVOS010000104">
    <property type="protein sequence ID" value="CAG8297661.1"/>
    <property type="molecule type" value="Genomic_DNA"/>
</dbReference>
<dbReference type="CDD" id="cd00067">
    <property type="entry name" value="GAL4"/>
    <property type="match status" value="1"/>
</dbReference>
<dbReference type="GO" id="GO:0008270">
    <property type="term" value="F:zinc ion binding"/>
    <property type="evidence" value="ECO:0007669"/>
    <property type="project" value="InterPro"/>
</dbReference>
<dbReference type="PANTHER" id="PTHR47840">
    <property type="entry name" value="ZN(II)2CYS6 TRANSCRIPTION FACTOR (EUROFUNG)-RELATED"/>
    <property type="match status" value="1"/>
</dbReference>
<dbReference type="Pfam" id="PF00172">
    <property type="entry name" value="Zn_clus"/>
    <property type="match status" value="1"/>
</dbReference>
<dbReference type="PANTHER" id="PTHR47840:SF1">
    <property type="entry name" value="ZN(II)2CYS6 TRANSCRIPTION FACTOR (EUROFUNG)"/>
    <property type="match status" value="1"/>
</dbReference>
<keyword evidence="1" id="KW-0805">Transcription regulation</keyword>
<evidence type="ECO:0000256" key="2">
    <source>
        <dbReference type="ARBA" id="ARBA00023125"/>
    </source>
</evidence>
<accession>A0A9W4ILB4</accession>
<dbReference type="PROSITE" id="PS00463">
    <property type="entry name" value="ZN2_CY6_FUNGAL_1"/>
    <property type="match status" value="1"/>
</dbReference>
<dbReference type="Gene3D" id="4.10.240.10">
    <property type="entry name" value="Zn(2)-C6 fungal-type DNA-binding domain"/>
    <property type="match status" value="1"/>
</dbReference>
<keyword evidence="2" id="KW-0238">DNA-binding</keyword>
<evidence type="ECO:0000259" key="6">
    <source>
        <dbReference type="PROSITE" id="PS50048"/>
    </source>
</evidence>
<dbReference type="SUPFAM" id="SSF57701">
    <property type="entry name" value="Zn2/Cys6 DNA-binding domain"/>
    <property type="match status" value="1"/>
</dbReference>
<evidence type="ECO:0000313" key="8">
    <source>
        <dbReference type="Proteomes" id="UP001153618"/>
    </source>
</evidence>
<reference evidence="7" key="1">
    <citation type="submission" date="2021-07" db="EMBL/GenBank/DDBJ databases">
        <authorList>
            <person name="Branca A.L. A."/>
        </authorList>
    </citation>
    <scope>NUCLEOTIDE SEQUENCE</scope>
</reference>